<dbReference type="CDD" id="cd01647">
    <property type="entry name" value="RT_LTR"/>
    <property type="match status" value="1"/>
</dbReference>
<dbReference type="Proteomes" id="UP001235939">
    <property type="component" value="Chromosome 18"/>
</dbReference>
<dbReference type="Pfam" id="PF00078">
    <property type="entry name" value="RVT_1"/>
    <property type="match status" value="1"/>
</dbReference>
<dbReference type="InterPro" id="IPR043502">
    <property type="entry name" value="DNA/RNA_pol_sf"/>
</dbReference>
<dbReference type="PANTHER" id="PTHR37984:SF13">
    <property type="entry name" value="RIBONUCLEASE H"/>
    <property type="match status" value="1"/>
</dbReference>
<dbReference type="Gene3D" id="3.10.10.10">
    <property type="entry name" value="HIV Type 1 Reverse Transcriptase, subunit A, domain 1"/>
    <property type="match status" value="1"/>
</dbReference>
<dbReference type="Pfam" id="PF17919">
    <property type="entry name" value="RT_RNaseH_2"/>
    <property type="match status" value="1"/>
</dbReference>
<dbReference type="EMBL" id="CP092880">
    <property type="protein sequence ID" value="UYV79824.1"/>
    <property type="molecule type" value="Genomic_DNA"/>
</dbReference>
<dbReference type="SUPFAM" id="SSF50630">
    <property type="entry name" value="Acid proteases"/>
    <property type="match status" value="1"/>
</dbReference>
<name>A0ABY6LG32_9ARAC</name>
<dbReference type="PANTHER" id="PTHR37984">
    <property type="entry name" value="PROTEIN CBG26694"/>
    <property type="match status" value="1"/>
</dbReference>
<evidence type="ECO:0000313" key="2">
    <source>
        <dbReference type="EMBL" id="UYV79824.1"/>
    </source>
</evidence>
<organism evidence="2 3">
    <name type="scientific">Cordylochernes scorpioides</name>
    <dbReference type="NCBI Taxonomy" id="51811"/>
    <lineage>
        <taxon>Eukaryota</taxon>
        <taxon>Metazoa</taxon>
        <taxon>Ecdysozoa</taxon>
        <taxon>Arthropoda</taxon>
        <taxon>Chelicerata</taxon>
        <taxon>Arachnida</taxon>
        <taxon>Pseudoscorpiones</taxon>
        <taxon>Cheliferoidea</taxon>
        <taxon>Chernetidae</taxon>
        <taxon>Cordylochernes</taxon>
    </lineage>
</organism>
<dbReference type="InterPro" id="IPR041577">
    <property type="entry name" value="RT_RNaseH_2"/>
</dbReference>
<dbReference type="Gene3D" id="3.30.70.270">
    <property type="match status" value="2"/>
</dbReference>
<dbReference type="InterPro" id="IPR050951">
    <property type="entry name" value="Retrovirus_Pol_polyprotein"/>
</dbReference>
<dbReference type="PROSITE" id="PS50878">
    <property type="entry name" value="RT_POL"/>
    <property type="match status" value="1"/>
</dbReference>
<protein>
    <submittedName>
        <fullName evidence="2">K02A2.6-like</fullName>
    </submittedName>
</protein>
<sequence length="660" mass="75189">MILGKNAQNVQKITDLIKENPRTTLMELEQDTGISKTTIGRIVTKDLKLKKTPAKFIPRFLTNEQKLCRLATCENMLEMIRTDPEWKDKIITGDETWVYDYDPETKRQYAEWRGQVRELMGHTLYVGNEYSRYRRSRFLILYAVMGPEWERTSVKIDEDHTELGYLGLEGTTPGKILDHKVYRVESGKTYSENFRSLSRIFFELFANCVANLPFRSQAAPLAVKMGDIANGDEDLSIESRGNFIDFELDTGSCLTLISENDFKKYLPNAQLKTIGMIVKTYDGTVVPILGEVIVKVEFQGKTSMLRAVVVKGEKKALLGREWINLLKIDYLAVNQIPSEIAIAEFLKEHQVLFNDTAEPIKGFTFLMNIRDVSLIFHKARPVPFAIRTAVTEALENMVTKGYYRILGYSSLSAPHSARLVCYLGQGEIFLKLDLSSAYLQLEVATSTQPFYLTINTHKGLFRFRRMPFGLANAPSYFQSVMDRVLAGIEGVICYIDDVLIATVSVEKHLAVLKTVFLRLEKYNIKLKKDKCKFVQREIEYLGHLIKEDGIRPLDHKVQALQKAKSLKNISELRSFLGLVNYYGKCIPNLPDLLRPLHELLHKKNCWSWTKECEEAIEKCKSSITSERVLDPYDTTLPLFLATDASQIVIGAVLSHVVGGQ</sequence>
<reference evidence="2 3" key="1">
    <citation type="submission" date="2022-01" db="EMBL/GenBank/DDBJ databases">
        <title>A chromosomal length assembly of Cordylochernes scorpioides.</title>
        <authorList>
            <person name="Zeh D."/>
            <person name="Zeh J."/>
        </authorList>
    </citation>
    <scope>NUCLEOTIDE SEQUENCE [LARGE SCALE GENOMIC DNA]</scope>
    <source>
        <strain evidence="2">IN4F17</strain>
        <tissue evidence="2">Whole Body</tissue>
    </source>
</reference>
<proteinExistence type="predicted"/>
<dbReference type="InterPro" id="IPR000477">
    <property type="entry name" value="RT_dom"/>
</dbReference>
<evidence type="ECO:0000259" key="1">
    <source>
        <dbReference type="PROSITE" id="PS50878"/>
    </source>
</evidence>
<keyword evidence="3" id="KW-1185">Reference proteome</keyword>
<feature type="domain" description="Reverse transcriptase" evidence="1">
    <location>
        <begin position="348"/>
        <end position="545"/>
    </location>
</feature>
<gene>
    <name evidence="2" type="ORF">LAZ67_18000806</name>
</gene>
<evidence type="ECO:0000313" key="3">
    <source>
        <dbReference type="Proteomes" id="UP001235939"/>
    </source>
</evidence>
<dbReference type="InterPro" id="IPR021109">
    <property type="entry name" value="Peptidase_aspartic_dom_sf"/>
</dbReference>
<dbReference type="Gene3D" id="3.30.420.10">
    <property type="entry name" value="Ribonuclease H-like superfamily/Ribonuclease H"/>
    <property type="match status" value="1"/>
</dbReference>
<accession>A0ABY6LG32</accession>
<dbReference type="SUPFAM" id="SSF56672">
    <property type="entry name" value="DNA/RNA polymerases"/>
    <property type="match status" value="1"/>
</dbReference>
<dbReference type="InterPro" id="IPR043128">
    <property type="entry name" value="Rev_trsase/Diguanyl_cyclase"/>
</dbReference>
<dbReference type="InterPro" id="IPR036397">
    <property type="entry name" value="RNaseH_sf"/>
</dbReference>